<comment type="caution">
    <text evidence="2">The sequence shown here is derived from an EMBL/GenBank/DDBJ whole genome shotgun (WGS) entry which is preliminary data.</text>
</comment>
<feature type="non-terminal residue" evidence="2">
    <location>
        <position position="1"/>
    </location>
</feature>
<feature type="domain" description="Glycosyltransferase 2-like" evidence="1">
    <location>
        <begin position="1"/>
        <end position="97"/>
    </location>
</feature>
<dbReference type="SUPFAM" id="SSF53448">
    <property type="entry name" value="Nucleotide-diphospho-sugar transferases"/>
    <property type="match status" value="1"/>
</dbReference>
<evidence type="ECO:0000259" key="1">
    <source>
        <dbReference type="Pfam" id="PF00535"/>
    </source>
</evidence>
<dbReference type="Pfam" id="PF00535">
    <property type="entry name" value="Glycos_transf_2"/>
    <property type="match status" value="1"/>
</dbReference>
<dbReference type="InterPro" id="IPR001173">
    <property type="entry name" value="Glyco_trans_2-like"/>
</dbReference>
<dbReference type="Gene3D" id="3.90.550.10">
    <property type="entry name" value="Spore Coat Polysaccharide Biosynthesis Protein SpsA, Chain A"/>
    <property type="match status" value="1"/>
</dbReference>
<accession>X1PGR9</accession>
<protein>
    <recommendedName>
        <fullName evidence="1">Glycosyltransferase 2-like domain-containing protein</fullName>
    </recommendedName>
</protein>
<sequence>KNQGVGPSINKGFHAAHGKYLLKLDSDLEFKPFWLEKTVSIMETFPEIGVLGLFHYWYDPCDWRKMLIRKESRDGITVEVVKDFVGSTMVFPRRIYEHFGDFLEGGQAFGEDYIKKMEIQKAGYWLALPKEDLVNNFGFGEPHTSLLWQGKEVGVSKKPLIFGIGK</sequence>
<name>X1PGR9_9ZZZZ</name>
<gene>
    <name evidence="2" type="ORF">S06H3_30604</name>
</gene>
<organism evidence="2">
    <name type="scientific">marine sediment metagenome</name>
    <dbReference type="NCBI Taxonomy" id="412755"/>
    <lineage>
        <taxon>unclassified sequences</taxon>
        <taxon>metagenomes</taxon>
        <taxon>ecological metagenomes</taxon>
    </lineage>
</organism>
<evidence type="ECO:0000313" key="2">
    <source>
        <dbReference type="EMBL" id="GAI30089.1"/>
    </source>
</evidence>
<dbReference type="AlphaFoldDB" id="X1PGR9"/>
<proteinExistence type="predicted"/>
<dbReference type="EMBL" id="BARV01018031">
    <property type="protein sequence ID" value="GAI30089.1"/>
    <property type="molecule type" value="Genomic_DNA"/>
</dbReference>
<dbReference type="InterPro" id="IPR029044">
    <property type="entry name" value="Nucleotide-diphossugar_trans"/>
</dbReference>
<dbReference type="CDD" id="cd00761">
    <property type="entry name" value="Glyco_tranf_GTA_type"/>
    <property type="match status" value="1"/>
</dbReference>
<reference evidence="2" key="1">
    <citation type="journal article" date="2014" name="Front. Microbiol.">
        <title>High frequency of phylogenetically diverse reductive dehalogenase-homologous genes in deep subseafloor sedimentary metagenomes.</title>
        <authorList>
            <person name="Kawai M."/>
            <person name="Futagami T."/>
            <person name="Toyoda A."/>
            <person name="Takaki Y."/>
            <person name="Nishi S."/>
            <person name="Hori S."/>
            <person name="Arai W."/>
            <person name="Tsubouchi T."/>
            <person name="Morono Y."/>
            <person name="Uchiyama I."/>
            <person name="Ito T."/>
            <person name="Fujiyama A."/>
            <person name="Inagaki F."/>
            <person name="Takami H."/>
        </authorList>
    </citation>
    <scope>NUCLEOTIDE SEQUENCE</scope>
    <source>
        <strain evidence="2">Expedition CK06-06</strain>
    </source>
</reference>